<sequence length="163" mass="16985">MSDISDMAALLASLKDEDLLAVVVTATTGKPSLEQLHLVAVELSAQSGHTVLEPDVSSATEPSGGGGGHSLPGAYGQVAPVTGIPVPPTGIGGVGGYTDSGVPTFESVRDKVEQRFGTAQGMGELDRDTPAGRSADEQWEARQKSARERLDRIRKSMRRNDSG</sequence>
<protein>
    <submittedName>
        <fullName evidence="2">Uncharacterized protein</fullName>
    </submittedName>
</protein>
<feature type="region of interest" description="Disordered" evidence="1">
    <location>
        <begin position="116"/>
        <end position="163"/>
    </location>
</feature>
<comment type="caution">
    <text evidence="2">The sequence shown here is derived from an EMBL/GenBank/DDBJ whole genome shotgun (WGS) entry which is preliminary data.</text>
</comment>
<evidence type="ECO:0000256" key="1">
    <source>
        <dbReference type="SAM" id="MobiDB-lite"/>
    </source>
</evidence>
<gene>
    <name evidence="2" type="ORF">AWN90_33960</name>
</gene>
<dbReference type="Proteomes" id="UP000076512">
    <property type="component" value="Unassembled WGS sequence"/>
</dbReference>
<dbReference type="OrthoDB" id="4377479at2"/>
<dbReference type="RefSeq" id="WP_067591272.1">
    <property type="nucleotide sequence ID" value="NZ_JABMCZ010000001.1"/>
</dbReference>
<feature type="region of interest" description="Disordered" evidence="1">
    <location>
        <begin position="54"/>
        <end position="76"/>
    </location>
</feature>
<reference evidence="2 3" key="1">
    <citation type="submission" date="2016-04" db="EMBL/GenBank/DDBJ databases">
        <authorList>
            <person name="Evans L.H."/>
            <person name="Alamgir A."/>
            <person name="Owens N."/>
            <person name="Weber N.D."/>
            <person name="Virtaneva K."/>
            <person name="Barbian K."/>
            <person name="Babar A."/>
            <person name="Rosenke K."/>
        </authorList>
    </citation>
    <scope>NUCLEOTIDE SEQUENCE [LARGE SCALE GENOMIC DNA]</scope>
    <source>
        <strain evidence="2 3">IFM 0406</strain>
    </source>
</reference>
<evidence type="ECO:0000313" key="3">
    <source>
        <dbReference type="Proteomes" id="UP000076512"/>
    </source>
</evidence>
<proteinExistence type="predicted"/>
<organism evidence="2 3">
    <name type="scientific">Nocardia terpenica</name>
    <dbReference type="NCBI Taxonomy" id="455432"/>
    <lineage>
        <taxon>Bacteria</taxon>
        <taxon>Bacillati</taxon>
        <taxon>Actinomycetota</taxon>
        <taxon>Actinomycetes</taxon>
        <taxon>Mycobacteriales</taxon>
        <taxon>Nocardiaceae</taxon>
        <taxon>Nocardia</taxon>
    </lineage>
</organism>
<name>A0A164MRR9_9NOCA</name>
<evidence type="ECO:0000313" key="2">
    <source>
        <dbReference type="EMBL" id="KZM73603.1"/>
    </source>
</evidence>
<dbReference type="STRING" id="455432.AWN90_33960"/>
<dbReference type="EMBL" id="LWGR01000007">
    <property type="protein sequence ID" value="KZM73603.1"/>
    <property type="molecule type" value="Genomic_DNA"/>
</dbReference>
<dbReference type="AlphaFoldDB" id="A0A164MRR9"/>
<accession>A0A164MRR9</accession>
<keyword evidence="3" id="KW-1185">Reference proteome</keyword>
<feature type="compositionally biased region" description="Basic and acidic residues" evidence="1">
    <location>
        <begin position="124"/>
        <end position="163"/>
    </location>
</feature>